<name>S8ALG3_DACHA</name>
<sequence>MSKWKNRILRFLNNTILSLWAVTYIAPLAFCQSDHGFQIEEFPNGTALVNAHFWIYFCNDDQKKIIYDTMDDAKRMLELTKTPNLDEYAAQEYLGAQWRDEWESYNDKIFKVFQAAYDLSNTWYLFYGPYVYCQNEQYQCSHDDKDGGPIVVSYPDGNYANDAQLTLVLCDRWFKQNSLEAAIKQGKFCRSDDPVLYSKVYNNIIWYSNRAFWLVLAIFYIREVNGAMTVQFNPRFGPNPPPPPPLCHYWPGVDYVWRDRQDAVNGIPVMTPFTAKRLATNKAHEQYLSSGALGSPTNYALYVLAVYLTREMEEYPDLPYHWRSENEWYPPPDQEMCFDSLRIAKDSYVLNQTVMAVAPWVFTPEGRSVNLPATPQSFDKF</sequence>
<accession>S8ALG3</accession>
<evidence type="ECO:0000313" key="1">
    <source>
        <dbReference type="EMBL" id="EPS43744.1"/>
    </source>
</evidence>
<dbReference type="AlphaFoldDB" id="S8ALG3"/>
<dbReference type="EMBL" id="AQGS01000067">
    <property type="protein sequence ID" value="EPS43744.1"/>
    <property type="molecule type" value="Genomic_DNA"/>
</dbReference>
<dbReference type="HOGENOM" id="CLU_750098_0_0_1"/>
<protein>
    <submittedName>
        <fullName evidence="1">Uncharacterized protein</fullName>
    </submittedName>
</protein>
<proteinExistence type="predicted"/>
<dbReference type="Proteomes" id="UP000015100">
    <property type="component" value="Unassembled WGS sequence"/>
</dbReference>
<reference evidence="2" key="2">
    <citation type="submission" date="2013-04" db="EMBL/GenBank/DDBJ databases">
        <title>Genomic mechanisms accounting for the adaptation to parasitism in nematode-trapping fungi.</title>
        <authorList>
            <person name="Ahren D.G."/>
        </authorList>
    </citation>
    <scope>NUCLEOTIDE SEQUENCE [LARGE SCALE GENOMIC DNA]</scope>
    <source>
        <strain evidence="2">CBS 200.50</strain>
    </source>
</reference>
<evidence type="ECO:0000313" key="2">
    <source>
        <dbReference type="Proteomes" id="UP000015100"/>
    </source>
</evidence>
<gene>
    <name evidence="1" type="ORF">H072_2253</name>
</gene>
<keyword evidence="2" id="KW-1185">Reference proteome</keyword>
<reference evidence="1 2" key="1">
    <citation type="journal article" date="2013" name="PLoS Genet.">
        <title>Genomic mechanisms accounting for the adaptation to parasitism in nematode-trapping fungi.</title>
        <authorList>
            <person name="Meerupati T."/>
            <person name="Andersson K.M."/>
            <person name="Friman E."/>
            <person name="Kumar D."/>
            <person name="Tunlid A."/>
            <person name="Ahren D."/>
        </authorList>
    </citation>
    <scope>NUCLEOTIDE SEQUENCE [LARGE SCALE GENOMIC DNA]</scope>
    <source>
        <strain evidence="1 2">CBS 200.50</strain>
    </source>
</reference>
<organism evidence="1 2">
    <name type="scientific">Dactylellina haptotyla (strain CBS 200.50)</name>
    <name type="common">Nematode-trapping fungus</name>
    <name type="synonym">Monacrosporium haptotylum</name>
    <dbReference type="NCBI Taxonomy" id="1284197"/>
    <lineage>
        <taxon>Eukaryota</taxon>
        <taxon>Fungi</taxon>
        <taxon>Dikarya</taxon>
        <taxon>Ascomycota</taxon>
        <taxon>Pezizomycotina</taxon>
        <taxon>Orbiliomycetes</taxon>
        <taxon>Orbiliales</taxon>
        <taxon>Orbiliaceae</taxon>
        <taxon>Dactylellina</taxon>
    </lineage>
</organism>
<dbReference type="OrthoDB" id="5280801at2759"/>
<comment type="caution">
    <text evidence="1">The sequence shown here is derived from an EMBL/GenBank/DDBJ whole genome shotgun (WGS) entry which is preliminary data.</text>
</comment>